<dbReference type="Proteomes" id="UP000000639">
    <property type="component" value="Chromosome"/>
</dbReference>
<feature type="transmembrane region" description="Helical" evidence="1">
    <location>
        <begin position="118"/>
        <end position="138"/>
    </location>
</feature>
<sequence length="161" mass="17624">MFFLIAVSLILYGFQRFTASQLVAFIAIAIPMVSFTGYAYGLDHFYGQMSILTAFTGFSLATATLLMTAKTGAVKAILSSHIGGKIARLQTAAGYIIPTILGYLLIESLHSSDVNLFGIFVVTICWFIISMVSISAILQEKIDIERWEGERLLAQPPCMIN</sequence>
<evidence type="ECO:0000313" key="3">
    <source>
        <dbReference type="Proteomes" id="UP000000639"/>
    </source>
</evidence>
<feature type="transmembrane region" description="Helical" evidence="1">
    <location>
        <begin position="86"/>
        <end position="106"/>
    </location>
</feature>
<dbReference type="STRING" id="357804.Ping_2274"/>
<reference evidence="2 3" key="1">
    <citation type="submission" date="2007-01" db="EMBL/GenBank/DDBJ databases">
        <title>Complete sequence of Psychromonas ingrahamii 37.</title>
        <authorList>
            <consortium name="US DOE Joint Genome Institute"/>
            <person name="Copeland A."/>
            <person name="Lucas S."/>
            <person name="Lapidus A."/>
            <person name="Barry K."/>
            <person name="Detter J.C."/>
            <person name="Glavina del Rio T."/>
            <person name="Hammon N."/>
            <person name="Israni S."/>
            <person name="Dalin E."/>
            <person name="Tice H."/>
            <person name="Pitluck S."/>
            <person name="Thompson L.S."/>
            <person name="Brettin T."/>
            <person name="Bruce D."/>
            <person name="Han C."/>
            <person name="Tapia R."/>
            <person name="Schmutz J."/>
            <person name="Larimer F."/>
            <person name="Land M."/>
            <person name="Hauser L."/>
            <person name="Kyrpides N."/>
            <person name="Ivanova N."/>
            <person name="Staley J."/>
            <person name="Richardson P."/>
        </authorList>
    </citation>
    <scope>NUCLEOTIDE SEQUENCE [LARGE SCALE GENOMIC DNA]</scope>
    <source>
        <strain evidence="2 3">37</strain>
    </source>
</reference>
<keyword evidence="2" id="KW-0418">Kinase</keyword>
<dbReference type="AlphaFoldDB" id="A1SX00"/>
<dbReference type="GO" id="GO:0016301">
    <property type="term" value="F:kinase activity"/>
    <property type="evidence" value="ECO:0007669"/>
    <property type="project" value="UniProtKB-KW"/>
</dbReference>
<keyword evidence="1" id="KW-0472">Membrane</keyword>
<keyword evidence="1" id="KW-0812">Transmembrane</keyword>
<accession>A1SX00</accession>
<feature type="transmembrane region" description="Helical" evidence="1">
    <location>
        <begin position="45"/>
        <end position="66"/>
    </location>
</feature>
<keyword evidence="1" id="KW-1133">Transmembrane helix</keyword>
<evidence type="ECO:0000256" key="1">
    <source>
        <dbReference type="SAM" id="Phobius"/>
    </source>
</evidence>
<dbReference type="eggNOG" id="COG3706">
    <property type="taxonomic scope" value="Bacteria"/>
</dbReference>
<gene>
    <name evidence="2" type="ordered locus">Ping_2274</name>
</gene>
<keyword evidence="3" id="KW-1185">Reference proteome</keyword>
<keyword evidence="2" id="KW-0808">Transferase</keyword>
<evidence type="ECO:0000313" key="2">
    <source>
        <dbReference type="EMBL" id="ABM04015.1"/>
    </source>
</evidence>
<dbReference type="HOGENOM" id="CLU_1642322_0_0_6"/>
<dbReference type="KEGG" id="pin:Ping_2274"/>
<proteinExistence type="predicted"/>
<organism evidence="2 3">
    <name type="scientific">Psychromonas ingrahamii (strain DSM 17664 / CCUG 51855 / 37)</name>
    <dbReference type="NCBI Taxonomy" id="357804"/>
    <lineage>
        <taxon>Bacteria</taxon>
        <taxon>Pseudomonadati</taxon>
        <taxon>Pseudomonadota</taxon>
        <taxon>Gammaproteobacteria</taxon>
        <taxon>Alteromonadales</taxon>
        <taxon>Psychromonadaceae</taxon>
        <taxon>Psychromonas</taxon>
    </lineage>
</organism>
<dbReference type="EMBL" id="CP000510">
    <property type="protein sequence ID" value="ABM04015.1"/>
    <property type="molecule type" value="Genomic_DNA"/>
</dbReference>
<name>A1SX00_PSYIN</name>
<protein>
    <submittedName>
        <fullName evidence="2">Sensory transduction histidine kinase</fullName>
    </submittedName>
</protein>